<dbReference type="EMBL" id="BARW01040103">
    <property type="protein sequence ID" value="GAJ24460.1"/>
    <property type="molecule type" value="Genomic_DNA"/>
</dbReference>
<organism evidence="2">
    <name type="scientific">marine sediment metagenome</name>
    <dbReference type="NCBI Taxonomy" id="412755"/>
    <lineage>
        <taxon>unclassified sequences</taxon>
        <taxon>metagenomes</taxon>
        <taxon>ecological metagenomes</taxon>
    </lineage>
</organism>
<keyword evidence="1" id="KW-0472">Membrane</keyword>
<protein>
    <submittedName>
        <fullName evidence="2">Uncharacterized protein</fullName>
    </submittedName>
</protein>
<comment type="caution">
    <text evidence="2">The sequence shown here is derived from an EMBL/GenBank/DDBJ whole genome shotgun (WGS) entry which is preliminary data.</text>
</comment>
<accession>X1W2X4</accession>
<feature type="non-terminal residue" evidence="2">
    <location>
        <position position="34"/>
    </location>
</feature>
<name>X1W2X4_9ZZZZ</name>
<evidence type="ECO:0000256" key="1">
    <source>
        <dbReference type="SAM" id="Phobius"/>
    </source>
</evidence>
<keyword evidence="1" id="KW-1133">Transmembrane helix</keyword>
<sequence length="34" mass="4073">MKEWYQRKVLMFFWGWGLFALGFILGKFVFPSAA</sequence>
<evidence type="ECO:0000313" key="2">
    <source>
        <dbReference type="EMBL" id="GAJ24460.1"/>
    </source>
</evidence>
<reference evidence="2" key="1">
    <citation type="journal article" date="2014" name="Front. Microbiol.">
        <title>High frequency of phylogenetically diverse reductive dehalogenase-homologous genes in deep subseafloor sedimentary metagenomes.</title>
        <authorList>
            <person name="Kawai M."/>
            <person name="Futagami T."/>
            <person name="Toyoda A."/>
            <person name="Takaki Y."/>
            <person name="Nishi S."/>
            <person name="Hori S."/>
            <person name="Arai W."/>
            <person name="Tsubouchi T."/>
            <person name="Morono Y."/>
            <person name="Uchiyama I."/>
            <person name="Ito T."/>
            <person name="Fujiyama A."/>
            <person name="Inagaki F."/>
            <person name="Takami H."/>
        </authorList>
    </citation>
    <scope>NUCLEOTIDE SEQUENCE</scope>
    <source>
        <strain evidence="2">Expedition CK06-06</strain>
    </source>
</reference>
<feature type="transmembrane region" description="Helical" evidence="1">
    <location>
        <begin position="12"/>
        <end position="30"/>
    </location>
</feature>
<proteinExistence type="predicted"/>
<gene>
    <name evidence="2" type="ORF">S12H4_60780</name>
</gene>
<dbReference type="AlphaFoldDB" id="X1W2X4"/>
<keyword evidence="1" id="KW-0812">Transmembrane</keyword>